<organism evidence="1 2">
    <name type="scientific">Nocardia fluminea</name>
    <dbReference type="NCBI Taxonomy" id="134984"/>
    <lineage>
        <taxon>Bacteria</taxon>
        <taxon>Bacillati</taxon>
        <taxon>Actinomycetota</taxon>
        <taxon>Actinomycetes</taxon>
        <taxon>Mycobacteriales</taxon>
        <taxon>Nocardiaceae</taxon>
        <taxon>Nocardia</taxon>
    </lineage>
</organism>
<evidence type="ECO:0000313" key="2">
    <source>
        <dbReference type="Proteomes" id="UP000233766"/>
    </source>
</evidence>
<dbReference type="EMBL" id="PJMW01000002">
    <property type="protein sequence ID" value="PKV78936.1"/>
    <property type="molecule type" value="Genomic_DNA"/>
</dbReference>
<sequence>MPVPTPPRMNLAGVCCYCLHRDCEKPSCIKTYAATTWEVCTRCGGTEYIDGHRYPEDASERCRWCHGGLSFTLTSPER</sequence>
<protein>
    <submittedName>
        <fullName evidence="1">Uncharacterized protein</fullName>
    </submittedName>
</protein>
<name>A0A2N3VBI9_9NOCA</name>
<evidence type="ECO:0000313" key="1">
    <source>
        <dbReference type="EMBL" id="PKV78936.1"/>
    </source>
</evidence>
<accession>A0A2N3VBI9</accession>
<dbReference type="Proteomes" id="UP000233766">
    <property type="component" value="Unassembled WGS sequence"/>
</dbReference>
<dbReference type="OrthoDB" id="4571272at2"/>
<comment type="caution">
    <text evidence="1">The sequence shown here is derived from an EMBL/GenBank/DDBJ whole genome shotgun (WGS) entry which is preliminary data.</text>
</comment>
<dbReference type="AlphaFoldDB" id="A0A2N3VBI9"/>
<gene>
    <name evidence="1" type="ORF">ATK86_3321</name>
</gene>
<proteinExistence type="predicted"/>
<keyword evidence="2" id="KW-1185">Reference proteome</keyword>
<reference evidence="1 2" key="1">
    <citation type="submission" date="2017-12" db="EMBL/GenBank/DDBJ databases">
        <title>Sequencing the genomes of 1000 Actinobacteria strains.</title>
        <authorList>
            <person name="Klenk H.-P."/>
        </authorList>
    </citation>
    <scope>NUCLEOTIDE SEQUENCE [LARGE SCALE GENOMIC DNA]</scope>
    <source>
        <strain evidence="1 2">DSM 44489</strain>
    </source>
</reference>